<proteinExistence type="predicted"/>
<keyword evidence="2" id="KW-0175">Coiled coil</keyword>
<dbReference type="EMBL" id="CP018221">
    <property type="protein sequence ID" value="API58393.1"/>
    <property type="molecule type" value="Genomic_DNA"/>
</dbReference>
<dbReference type="AlphaFoldDB" id="A0A1L3ZRZ1"/>
<sequence>MNRQSSATGTGTGRRYLALWFSFLSVDRLVRTKSFRSAVPGDAPFALVEKVRGAIRIAQPCPDALALGLTPGLALADARARVPELQVFDADPGADQSFLERLSDDCDRYTPMVAIDPPDGLTLDITGCAHLFGGEAGLAADIEARMQRRASHLRHAIAATPEGAQALARFQSAPAASEDAALRRLPVAALRLEPETEMALRRAGLKSIGDLAARPATPLAARFGEDATNMLALVLGLTDSRITPRRPLPALFFERRFAEPIGRTGDALRAIDELTEEAAQALEERRKGGRRFIARLFRSDGDMRDLAVETGLPCRDPALLARLFRERVETLADPLDPGFGFDMIRLSVPMVEPLAPSQLQLEGGSLNEEAMANLVDKLSTRLGRGRLRRLVPRDTHIPEQAALALPAVEAPAPSPSGWTTPQPGEPPLRPIHLFDPPQPIEVIAEAPDGPPRRFRWRRSMHDIARFEGPERIAPEWWRPGQDERPTRDYYRLEDVRGRRFWVFRNGLQDREREHPRWYVHGLFA</sequence>
<dbReference type="InterPro" id="IPR001126">
    <property type="entry name" value="UmuC"/>
</dbReference>
<dbReference type="GO" id="GO:0006281">
    <property type="term" value="P:DNA repair"/>
    <property type="evidence" value="ECO:0007669"/>
    <property type="project" value="InterPro"/>
</dbReference>
<evidence type="ECO:0000256" key="1">
    <source>
        <dbReference type="ARBA" id="ARBA00022763"/>
    </source>
</evidence>
<dbReference type="OrthoDB" id="9788640at2"/>
<organism evidence="4 5">
    <name type="scientific">Tardibacter chloracetimidivorans</name>
    <dbReference type="NCBI Taxonomy" id="1921510"/>
    <lineage>
        <taxon>Bacteria</taxon>
        <taxon>Pseudomonadati</taxon>
        <taxon>Pseudomonadota</taxon>
        <taxon>Alphaproteobacteria</taxon>
        <taxon>Sphingomonadales</taxon>
        <taxon>Sphingomonadaceae</taxon>
        <taxon>Tardibacter</taxon>
    </lineage>
</organism>
<dbReference type="PANTHER" id="PTHR35369">
    <property type="entry name" value="BLR3025 PROTEIN-RELATED"/>
    <property type="match status" value="1"/>
</dbReference>
<keyword evidence="1" id="KW-0227">DNA damage</keyword>
<reference evidence="5" key="1">
    <citation type="submission" date="2016-11" db="EMBL/GenBank/DDBJ databases">
        <title>Complete Genome Sequence of alachlor-degrading Sphingomonas sp. strain JJ-A5.</title>
        <authorList>
            <person name="Lee H."/>
            <person name="Ka J.-O."/>
        </authorList>
    </citation>
    <scope>NUCLEOTIDE SEQUENCE [LARGE SCALE GENOMIC DNA]</scope>
    <source>
        <strain evidence="5">JJ-A5</strain>
    </source>
</reference>
<keyword evidence="4" id="KW-0808">Transferase</keyword>
<accession>A0A1L3ZRZ1</accession>
<dbReference type="SUPFAM" id="SSF56672">
    <property type="entry name" value="DNA/RNA polymerases"/>
    <property type="match status" value="1"/>
</dbReference>
<keyword evidence="5" id="KW-1185">Reference proteome</keyword>
<dbReference type="Pfam" id="PF00817">
    <property type="entry name" value="IMS"/>
    <property type="match status" value="1"/>
</dbReference>
<evidence type="ECO:0000259" key="3">
    <source>
        <dbReference type="Pfam" id="PF00817"/>
    </source>
</evidence>
<evidence type="ECO:0000313" key="5">
    <source>
        <dbReference type="Proteomes" id="UP000182063"/>
    </source>
</evidence>
<name>A0A1L3ZRZ1_9SPHN</name>
<feature type="domain" description="UmuC" evidence="3">
    <location>
        <begin position="55"/>
        <end position="161"/>
    </location>
</feature>
<protein>
    <submittedName>
        <fullName evidence="4">Nucleotidyltransferase</fullName>
    </submittedName>
</protein>
<evidence type="ECO:0000256" key="2">
    <source>
        <dbReference type="SAM" id="Coils"/>
    </source>
</evidence>
<dbReference type="InterPro" id="IPR043502">
    <property type="entry name" value="DNA/RNA_pol_sf"/>
</dbReference>
<dbReference type="CDD" id="cd03468">
    <property type="entry name" value="PolY_like"/>
    <property type="match status" value="1"/>
</dbReference>
<dbReference type="GO" id="GO:0016740">
    <property type="term" value="F:transferase activity"/>
    <property type="evidence" value="ECO:0007669"/>
    <property type="project" value="UniProtKB-KW"/>
</dbReference>
<dbReference type="PANTHER" id="PTHR35369:SF2">
    <property type="entry name" value="BLR3025 PROTEIN"/>
    <property type="match status" value="1"/>
</dbReference>
<dbReference type="STRING" id="1921510.BSL82_02960"/>
<dbReference type="Proteomes" id="UP000182063">
    <property type="component" value="Chromosome"/>
</dbReference>
<dbReference type="InterPro" id="IPR050356">
    <property type="entry name" value="SulA_CellDiv_inhibitor"/>
</dbReference>
<gene>
    <name evidence="4" type="ORF">BSL82_02960</name>
</gene>
<dbReference type="KEGG" id="sphj:BSL82_02960"/>
<feature type="coiled-coil region" evidence="2">
    <location>
        <begin position="264"/>
        <end position="291"/>
    </location>
</feature>
<evidence type="ECO:0000313" key="4">
    <source>
        <dbReference type="EMBL" id="API58393.1"/>
    </source>
</evidence>